<accession>A0A5C6V0U6</accession>
<gene>
    <name evidence="1" type="ORF">FRZ40_32370</name>
</gene>
<evidence type="ECO:0000313" key="1">
    <source>
        <dbReference type="EMBL" id="TXC79117.1"/>
    </source>
</evidence>
<dbReference type="EMBL" id="VOQS01000005">
    <property type="protein sequence ID" value="TXC79117.1"/>
    <property type="molecule type" value="Genomic_DNA"/>
</dbReference>
<sequence length="362" mass="41068">MIVSSQPDNIAAHITDSRRAADRAAEGRTGSIVRYALNTAIELINCYECGGEFYEHLDSPIVEEWLAHDYPALVHQLHTAHSYEEFRQHLNAYCAKLSAAGYIADAFLHEEFYARYEPRAYESERFFPGVLQKIWDGRLRDVEELPSSVALIVDRFCRRSDIARHDNSAIALHSHLRCDGWGRCDLASAQTAPAGTTFLLREEHFPWHLAVHTFEKYALFIKAPTGLKASSLINPHRPSCITVRGDSGTIEPWFLVPGGQFLISLFRNEQALLLFRTFLPVVFLLDDEILLVEYPWSPMAFGRRLLAQMREELTWTESCFASDSFANATIASEVLPMPLLHGPEPLPVRHMPDGPWEDSIPF</sequence>
<evidence type="ECO:0000313" key="2">
    <source>
        <dbReference type="Proteomes" id="UP000321776"/>
    </source>
</evidence>
<comment type="caution">
    <text evidence="1">The sequence shown here is derived from an EMBL/GenBank/DDBJ whole genome shotgun (WGS) entry which is preliminary data.</text>
</comment>
<protein>
    <submittedName>
        <fullName evidence="1">Uncharacterized protein</fullName>
    </submittedName>
</protein>
<proteinExistence type="predicted"/>
<name>A0A5C6V0U6_9BURK</name>
<reference evidence="1 2" key="1">
    <citation type="journal article" date="2018" name="Int. J. Syst. Evol. Microbiol.">
        <title>Paraburkholderia azotifigens sp. nov., a nitrogen-fixing bacterium isolated from paddy soil.</title>
        <authorList>
            <person name="Choi G.M."/>
            <person name="Im W.T."/>
        </authorList>
    </citation>
    <scope>NUCLEOTIDE SEQUENCE [LARGE SCALE GENOMIC DNA]</scope>
    <source>
        <strain evidence="1 2">NF 2-5-3</strain>
    </source>
</reference>
<dbReference type="Proteomes" id="UP000321776">
    <property type="component" value="Unassembled WGS sequence"/>
</dbReference>
<dbReference type="RefSeq" id="WP_147236935.1">
    <property type="nucleotide sequence ID" value="NZ_VOQS01000005.1"/>
</dbReference>
<organism evidence="1 2">
    <name type="scientific">Paraburkholderia azotifigens</name>
    <dbReference type="NCBI Taxonomy" id="2057004"/>
    <lineage>
        <taxon>Bacteria</taxon>
        <taxon>Pseudomonadati</taxon>
        <taxon>Pseudomonadota</taxon>
        <taxon>Betaproteobacteria</taxon>
        <taxon>Burkholderiales</taxon>
        <taxon>Burkholderiaceae</taxon>
        <taxon>Paraburkholderia</taxon>
    </lineage>
</organism>
<dbReference type="AlphaFoldDB" id="A0A5C6V0U6"/>